<comment type="caution">
    <text evidence="8">The sequence shown here is derived from an EMBL/GenBank/DDBJ whole genome shotgun (WGS) entry which is preliminary data.</text>
</comment>
<dbReference type="InterPro" id="IPR017972">
    <property type="entry name" value="Cyt_P450_CS"/>
</dbReference>
<dbReference type="InterPro" id="IPR036396">
    <property type="entry name" value="Cyt_P450_sf"/>
</dbReference>
<evidence type="ECO:0000313" key="8">
    <source>
        <dbReference type="EMBL" id="MBB4675566.1"/>
    </source>
</evidence>
<dbReference type="PRINTS" id="PR00385">
    <property type="entry name" value="P450"/>
</dbReference>
<dbReference type="Proteomes" id="UP000533598">
    <property type="component" value="Unassembled WGS sequence"/>
</dbReference>
<dbReference type="InterPro" id="IPR002397">
    <property type="entry name" value="Cyt_P450_B"/>
</dbReference>
<evidence type="ECO:0000256" key="5">
    <source>
        <dbReference type="ARBA" id="ARBA00023004"/>
    </source>
</evidence>
<keyword evidence="2 7" id="KW-0349">Heme</keyword>
<keyword evidence="9" id="KW-1185">Reference proteome</keyword>
<dbReference type="GO" id="GO:0020037">
    <property type="term" value="F:heme binding"/>
    <property type="evidence" value="ECO:0007669"/>
    <property type="project" value="InterPro"/>
</dbReference>
<dbReference type="CDD" id="cd11030">
    <property type="entry name" value="CYP105-like"/>
    <property type="match status" value="1"/>
</dbReference>
<evidence type="ECO:0000256" key="7">
    <source>
        <dbReference type="RuleBase" id="RU000461"/>
    </source>
</evidence>
<evidence type="ECO:0000256" key="6">
    <source>
        <dbReference type="ARBA" id="ARBA00023033"/>
    </source>
</evidence>
<dbReference type="PROSITE" id="PS00086">
    <property type="entry name" value="CYTOCHROME_P450"/>
    <property type="match status" value="1"/>
</dbReference>
<organism evidence="8 9">
    <name type="scientific">Crossiella cryophila</name>
    <dbReference type="NCBI Taxonomy" id="43355"/>
    <lineage>
        <taxon>Bacteria</taxon>
        <taxon>Bacillati</taxon>
        <taxon>Actinomycetota</taxon>
        <taxon>Actinomycetes</taxon>
        <taxon>Pseudonocardiales</taxon>
        <taxon>Pseudonocardiaceae</taxon>
        <taxon>Crossiella</taxon>
    </lineage>
</organism>
<comment type="similarity">
    <text evidence="1 7">Belongs to the cytochrome P450 family.</text>
</comment>
<sequence length="394" mass="43000">MPPDYPPSRVNPLDPPPRFAHLRAHEPVSLVRTPHGETVWLVTRYADARFVLGDPRFSSDPANPGFPQIRPAPEGPRMPGIFLSMDPPEHGRYRRMLTGEFTVRRMAALRPGIQAVVRDCLAGLLGQGPPADLMSAFARPLPALVICDLLGVPFADREFFAGRSEIQLDRSRPGHEVTAAMAELWDYLDGLVARKLADPAADLISRLAVQRVRTGELTKDDLVGMSRLLLVAGHETTANMIGIGMLLLLRRPALWAQLLADPGLVPAAVEELLRHATVVQQGVVRAVLGEVDLGGVRLARGDGVIVSLSSANRDAAVYPEPDELDLQRHAAPHLAFGHGVHQCLGQLLARAELTEAVRALLPVPGLRLAIAPDQVKFRHEMAVYGVRELPVEWH</sequence>
<dbReference type="SUPFAM" id="SSF48264">
    <property type="entry name" value="Cytochrome P450"/>
    <property type="match status" value="1"/>
</dbReference>
<evidence type="ECO:0000256" key="1">
    <source>
        <dbReference type="ARBA" id="ARBA00010617"/>
    </source>
</evidence>
<evidence type="ECO:0000256" key="2">
    <source>
        <dbReference type="ARBA" id="ARBA00022617"/>
    </source>
</evidence>
<dbReference type="RefSeq" id="WP_312986785.1">
    <property type="nucleotide sequence ID" value="NZ_BAAAUI010000040.1"/>
</dbReference>
<dbReference type="GO" id="GO:0005506">
    <property type="term" value="F:iron ion binding"/>
    <property type="evidence" value="ECO:0007669"/>
    <property type="project" value="InterPro"/>
</dbReference>
<dbReference type="GO" id="GO:0004497">
    <property type="term" value="F:monooxygenase activity"/>
    <property type="evidence" value="ECO:0007669"/>
    <property type="project" value="UniProtKB-KW"/>
</dbReference>
<dbReference type="InterPro" id="IPR001128">
    <property type="entry name" value="Cyt_P450"/>
</dbReference>
<dbReference type="GO" id="GO:0016705">
    <property type="term" value="F:oxidoreductase activity, acting on paired donors, with incorporation or reduction of molecular oxygen"/>
    <property type="evidence" value="ECO:0007669"/>
    <property type="project" value="InterPro"/>
</dbReference>
<proteinExistence type="inferred from homology"/>
<dbReference type="PRINTS" id="PR00359">
    <property type="entry name" value="BP450"/>
</dbReference>
<evidence type="ECO:0000256" key="3">
    <source>
        <dbReference type="ARBA" id="ARBA00022723"/>
    </source>
</evidence>
<dbReference type="Gene3D" id="1.10.630.10">
    <property type="entry name" value="Cytochrome P450"/>
    <property type="match status" value="1"/>
</dbReference>
<reference evidence="8 9" key="1">
    <citation type="submission" date="2020-08" db="EMBL/GenBank/DDBJ databases">
        <title>Sequencing the genomes of 1000 actinobacteria strains.</title>
        <authorList>
            <person name="Klenk H.-P."/>
        </authorList>
    </citation>
    <scope>NUCLEOTIDE SEQUENCE [LARGE SCALE GENOMIC DNA]</scope>
    <source>
        <strain evidence="8 9">DSM 44230</strain>
    </source>
</reference>
<dbReference type="Pfam" id="PF00067">
    <property type="entry name" value="p450"/>
    <property type="match status" value="1"/>
</dbReference>
<dbReference type="PANTHER" id="PTHR46696:SF1">
    <property type="entry name" value="CYTOCHROME P450 YJIB-RELATED"/>
    <property type="match status" value="1"/>
</dbReference>
<keyword evidence="3 7" id="KW-0479">Metal-binding</keyword>
<dbReference type="FunFam" id="1.10.630.10:FF:000018">
    <property type="entry name" value="Cytochrome P450 monooxygenase"/>
    <property type="match status" value="1"/>
</dbReference>
<evidence type="ECO:0000313" key="9">
    <source>
        <dbReference type="Proteomes" id="UP000533598"/>
    </source>
</evidence>
<dbReference type="PANTHER" id="PTHR46696">
    <property type="entry name" value="P450, PUTATIVE (EUROFUNG)-RELATED"/>
    <property type="match status" value="1"/>
</dbReference>
<keyword evidence="6 7" id="KW-0503">Monooxygenase</keyword>
<dbReference type="EMBL" id="JACHMH010000001">
    <property type="protein sequence ID" value="MBB4675566.1"/>
    <property type="molecule type" value="Genomic_DNA"/>
</dbReference>
<evidence type="ECO:0000256" key="4">
    <source>
        <dbReference type="ARBA" id="ARBA00023002"/>
    </source>
</evidence>
<dbReference type="AlphaFoldDB" id="A0A7W7C6U3"/>
<keyword evidence="4 7" id="KW-0560">Oxidoreductase</keyword>
<gene>
    <name evidence="8" type="ORF">HNR67_001684</name>
</gene>
<accession>A0A7W7C6U3</accession>
<name>A0A7W7C6U3_9PSEU</name>
<protein>
    <submittedName>
        <fullName evidence="8">Cytochrome P450</fullName>
    </submittedName>
</protein>
<keyword evidence="5 7" id="KW-0408">Iron</keyword>